<name>A0A366SF73_9ENTE</name>
<accession>A0A366SF73</accession>
<evidence type="ECO:0000313" key="2">
    <source>
        <dbReference type="Proteomes" id="UP000252800"/>
    </source>
</evidence>
<protein>
    <submittedName>
        <fullName evidence="1">Uncharacterized protein</fullName>
    </submittedName>
</protein>
<comment type="caution">
    <text evidence="1">The sequence shown here is derived from an EMBL/GenBank/DDBJ whole genome shotgun (WGS) entry which is preliminary data.</text>
</comment>
<proteinExistence type="predicted"/>
<dbReference type="EMBL" id="LEOY01000012">
    <property type="protein sequence ID" value="RBR28913.1"/>
    <property type="molecule type" value="Genomic_DNA"/>
</dbReference>
<sequence length="30" mass="3327">MNNSLIDLTIEQVDLSDVVMSKNNSKSHGH</sequence>
<dbReference type="AlphaFoldDB" id="A0A366SF73"/>
<evidence type="ECO:0000313" key="1">
    <source>
        <dbReference type="EMBL" id="RBR28913.1"/>
    </source>
</evidence>
<organism evidence="1 2">
    <name type="scientific">Enterococcus cecorum</name>
    <dbReference type="NCBI Taxonomy" id="44008"/>
    <lineage>
        <taxon>Bacteria</taxon>
        <taxon>Bacillati</taxon>
        <taxon>Bacillota</taxon>
        <taxon>Bacilli</taxon>
        <taxon>Lactobacillales</taxon>
        <taxon>Enterococcaceae</taxon>
        <taxon>Enterococcus</taxon>
    </lineage>
</organism>
<gene>
    <name evidence="1" type="ORF">EB18_01530</name>
</gene>
<reference evidence="1 2" key="1">
    <citation type="submission" date="2015-06" db="EMBL/GenBank/DDBJ databases">
        <title>The Genome Sequence of Enterococcus cecorum 170AEA1.</title>
        <authorList>
            <consortium name="The Broad Institute Genomics Platform"/>
            <consortium name="The Broad Institute Genome Sequencing Center for Infectious Disease"/>
            <person name="Earl A.M."/>
            <person name="Van Tyne D."/>
            <person name="Lebreton F."/>
            <person name="Saavedra J.T."/>
            <person name="Gilmore M.S."/>
            <person name="Manson McGuire A."/>
            <person name="Clock S."/>
            <person name="Crupain M."/>
            <person name="Rangan U."/>
            <person name="Young S."/>
            <person name="Abouelleil A."/>
            <person name="Cao P."/>
            <person name="Chapman S.B."/>
            <person name="Griggs A."/>
            <person name="Priest M."/>
            <person name="Shea T."/>
            <person name="Wortman J."/>
            <person name="Nusbaum C."/>
            <person name="Birren B."/>
        </authorList>
    </citation>
    <scope>NUCLEOTIDE SEQUENCE [LARGE SCALE GENOMIC DNA]</scope>
    <source>
        <strain evidence="1 2">170AEA1</strain>
    </source>
</reference>
<dbReference type="Proteomes" id="UP000252800">
    <property type="component" value="Unassembled WGS sequence"/>
</dbReference>